<proteinExistence type="inferred from homology"/>
<evidence type="ECO:0000256" key="2">
    <source>
        <dbReference type="ARBA" id="ARBA00022790"/>
    </source>
</evidence>
<reference evidence="5 6" key="1">
    <citation type="journal article" date="2018" name="Front. Microbiol.">
        <title>Prospects for Fungal Bioremediation of Acidic Radioactive Waste Sites: Characterization and Genome Sequence of Rhodotorula taiwanensis MD1149.</title>
        <authorList>
            <person name="Tkavc R."/>
            <person name="Matrosova V.Y."/>
            <person name="Grichenko O.E."/>
            <person name="Gostincar C."/>
            <person name="Volpe R.P."/>
            <person name="Klimenkova P."/>
            <person name="Gaidamakova E.K."/>
            <person name="Zhou C.E."/>
            <person name="Stewart B.J."/>
            <person name="Lyman M.G."/>
            <person name="Malfatti S.A."/>
            <person name="Rubinfeld B."/>
            <person name="Courtot M."/>
            <person name="Singh J."/>
            <person name="Dalgard C.L."/>
            <person name="Hamilton T."/>
            <person name="Frey K.G."/>
            <person name="Gunde-Cimerman N."/>
            <person name="Dugan L."/>
            <person name="Daly M.J."/>
        </authorList>
    </citation>
    <scope>NUCLEOTIDE SEQUENCE [LARGE SCALE GENOMIC DNA]</scope>
    <source>
        <strain evidence="5 6">MD1149</strain>
    </source>
</reference>
<dbReference type="AlphaFoldDB" id="A0A2S5B6E2"/>
<dbReference type="InterPro" id="IPR000717">
    <property type="entry name" value="PCI_dom"/>
</dbReference>
<dbReference type="EMBL" id="PJQD01000050">
    <property type="protein sequence ID" value="POY72316.1"/>
    <property type="molecule type" value="Genomic_DNA"/>
</dbReference>
<feature type="region of interest" description="Disordered" evidence="3">
    <location>
        <begin position="197"/>
        <end position="235"/>
    </location>
</feature>
<dbReference type="PANTHER" id="PTHR15350">
    <property type="entry name" value="COP9 SIGNALOSOME COMPLEX SUBUNIT 7/DENDRITIC CELL PROTEIN GA17"/>
    <property type="match status" value="1"/>
</dbReference>
<feature type="compositionally biased region" description="Gly residues" evidence="3">
    <location>
        <begin position="312"/>
        <end position="331"/>
    </location>
</feature>
<dbReference type="InterPro" id="IPR045237">
    <property type="entry name" value="COPS7/eIF3m"/>
</dbReference>
<dbReference type="Proteomes" id="UP000237144">
    <property type="component" value="Unassembled WGS sequence"/>
</dbReference>
<keyword evidence="2" id="KW-0736">Signalosome</keyword>
<comment type="similarity">
    <text evidence="1">Belongs to the CSN7/EIF3M family. CSN7 subfamily.</text>
</comment>
<evidence type="ECO:0000313" key="6">
    <source>
        <dbReference type="Proteomes" id="UP000237144"/>
    </source>
</evidence>
<organism evidence="5 6">
    <name type="scientific">Rhodotorula taiwanensis</name>
    <dbReference type="NCBI Taxonomy" id="741276"/>
    <lineage>
        <taxon>Eukaryota</taxon>
        <taxon>Fungi</taxon>
        <taxon>Dikarya</taxon>
        <taxon>Basidiomycota</taxon>
        <taxon>Pucciniomycotina</taxon>
        <taxon>Microbotryomycetes</taxon>
        <taxon>Sporidiobolales</taxon>
        <taxon>Sporidiobolaceae</taxon>
        <taxon>Rhodotorula</taxon>
    </lineage>
</organism>
<dbReference type="Pfam" id="PF01399">
    <property type="entry name" value="PCI"/>
    <property type="match status" value="1"/>
</dbReference>
<feature type="compositionally biased region" description="Low complexity" evidence="3">
    <location>
        <begin position="218"/>
        <end position="235"/>
    </location>
</feature>
<keyword evidence="6" id="KW-1185">Reference proteome</keyword>
<feature type="domain" description="PCI" evidence="4">
    <location>
        <begin position="6"/>
        <end position="191"/>
    </location>
</feature>
<dbReference type="OrthoDB" id="10265275at2759"/>
<feature type="compositionally biased region" description="Acidic residues" evidence="3">
    <location>
        <begin position="332"/>
        <end position="343"/>
    </location>
</feature>
<sequence>MADLQDDFAAYTTIGERVAVPQDERKPVQAKSAGPAFTLPPALEPFILLSKSARGAGAAGLVEKATAAPGVYVFAELLNQPSIKDLANQEQHQRSYRLLELFAYGTWTDYDGARDQFPKLTLEHETKLKHLTVLSLATESRVIPYSTLLSTLSLDSVPQLEDLLIELFYANALTGRLDQKHSRLEVVTSLGRDVRRTTTNGADDSATISGGDAMQVDSRAATATTSGGGTTSRRAPSLASLHATLSSWQATLLNLIHSLEDHLGAIHAETVNGAQVKYEHEQRVREVAAQVANKGEGGKGGKGKGSSAMTAAGGGGGGGWKATSGAGAGGGGDDDEDDQDGPMDIDPAAYSAMAGGGLPVPPASPGQGGGGGGGSHSGRTRKRGRM</sequence>
<evidence type="ECO:0000313" key="5">
    <source>
        <dbReference type="EMBL" id="POY72316.1"/>
    </source>
</evidence>
<dbReference type="GO" id="GO:0008180">
    <property type="term" value="C:COP9 signalosome"/>
    <property type="evidence" value="ECO:0007669"/>
    <property type="project" value="UniProtKB-KW"/>
</dbReference>
<name>A0A2S5B6E2_9BASI</name>
<protein>
    <recommendedName>
        <fullName evidence="4">PCI domain-containing protein</fullName>
    </recommendedName>
</protein>
<dbReference type="STRING" id="741276.A0A2S5B6E2"/>
<feature type="compositionally biased region" description="Polar residues" evidence="3">
    <location>
        <begin position="197"/>
        <end position="208"/>
    </location>
</feature>
<dbReference type="Pfam" id="PF22061">
    <property type="entry name" value="CSN7_HB_subdom"/>
    <property type="match status" value="1"/>
</dbReference>
<evidence type="ECO:0000256" key="3">
    <source>
        <dbReference type="SAM" id="MobiDB-lite"/>
    </source>
</evidence>
<comment type="caution">
    <text evidence="5">The sequence shown here is derived from an EMBL/GenBank/DDBJ whole genome shotgun (WGS) entry which is preliminary data.</text>
</comment>
<feature type="compositionally biased region" description="Gly residues" evidence="3">
    <location>
        <begin position="366"/>
        <end position="376"/>
    </location>
</feature>
<dbReference type="PANTHER" id="PTHR15350:SF5">
    <property type="entry name" value="COP9 SIGNALOSOME COMPLEX SUBUNIT 7"/>
    <property type="match status" value="1"/>
</dbReference>
<dbReference type="PROSITE" id="PS50250">
    <property type="entry name" value="PCI"/>
    <property type="match status" value="1"/>
</dbReference>
<evidence type="ECO:0000259" key="4">
    <source>
        <dbReference type="PROSITE" id="PS50250"/>
    </source>
</evidence>
<feature type="region of interest" description="Disordered" evidence="3">
    <location>
        <begin position="290"/>
        <end position="386"/>
    </location>
</feature>
<accession>A0A2S5B6E2</accession>
<gene>
    <name evidence="5" type="ORF">BMF94_4618</name>
</gene>
<evidence type="ECO:0000256" key="1">
    <source>
        <dbReference type="ARBA" id="ARBA00008482"/>
    </source>
</evidence>